<dbReference type="PANTHER" id="PTHR12683:SF13">
    <property type="entry name" value="CDK-ACTIVATING KINASE ASSEMBLY FACTOR MAT1"/>
    <property type="match status" value="1"/>
</dbReference>
<keyword evidence="6" id="KW-0539">Nucleus</keyword>
<evidence type="ECO:0000256" key="7">
    <source>
        <dbReference type="ARBA" id="ARBA00029873"/>
    </source>
</evidence>
<dbReference type="FunFam" id="3.30.40.10:FF:000037">
    <property type="entry name" value="Cdk-activating kinase assembly factor MAT1, centre"/>
    <property type="match status" value="1"/>
</dbReference>
<dbReference type="PROSITE" id="PS50089">
    <property type="entry name" value="ZF_RING_2"/>
    <property type="match status" value="1"/>
</dbReference>
<keyword evidence="13" id="KW-1185">Reference proteome</keyword>
<dbReference type="GO" id="GO:0006289">
    <property type="term" value="P:nucleotide-excision repair"/>
    <property type="evidence" value="ECO:0007669"/>
    <property type="project" value="InterPro"/>
</dbReference>
<evidence type="ECO:0000256" key="4">
    <source>
        <dbReference type="ARBA" id="ARBA00022771"/>
    </source>
</evidence>
<dbReference type="Pfam" id="PF17121">
    <property type="entry name" value="zf-C3HC4_5"/>
    <property type="match status" value="1"/>
</dbReference>
<dbReference type="SUPFAM" id="SSF57850">
    <property type="entry name" value="RING/U-box"/>
    <property type="match status" value="1"/>
</dbReference>
<dbReference type="GO" id="GO:0008270">
    <property type="term" value="F:zinc ion binding"/>
    <property type="evidence" value="ECO:0007669"/>
    <property type="project" value="UniProtKB-KW"/>
</dbReference>
<keyword evidence="5" id="KW-0862">Zinc</keyword>
<dbReference type="Gene3D" id="3.30.40.10">
    <property type="entry name" value="Zinc/RING finger domain, C3HC4 (zinc finger)"/>
    <property type="match status" value="1"/>
</dbReference>
<dbReference type="CDD" id="cd16573">
    <property type="entry name" value="RING-HC_TFB3-like"/>
    <property type="match status" value="1"/>
</dbReference>
<evidence type="ECO:0000256" key="8">
    <source>
        <dbReference type="ARBA" id="ARBA00033277"/>
    </source>
</evidence>
<dbReference type="PANTHER" id="PTHR12683">
    <property type="entry name" value="CDK-ACTIVATING KINASE ASSEMBLY FACTOR MAT1"/>
    <property type="match status" value="1"/>
</dbReference>
<keyword evidence="10" id="KW-0175">Coiled coil</keyword>
<comment type="subcellular location">
    <subcellularLocation>
        <location evidence="1">Nucleus</location>
    </subcellularLocation>
</comment>
<feature type="domain" description="RING-type" evidence="11">
    <location>
        <begin position="2"/>
        <end position="44"/>
    </location>
</feature>
<evidence type="ECO:0000256" key="1">
    <source>
        <dbReference type="ARBA" id="ARBA00004123"/>
    </source>
</evidence>
<dbReference type="InterPro" id="IPR017907">
    <property type="entry name" value="Znf_RING_CS"/>
</dbReference>
<dbReference type="PROSITE" id="PS00518">
    <property type="entry name" value="ZF_RING_1"/>
    <property type="match status" value="1"/>
</dbReference>
<evidence type="ECO:0000256" key="6">
    <source>
        <dbReference type="ARBA" id="ARBA00023242"/>
    </source>
</evidence>
<dbReference type="KEGG" id="slb:AWJ20_4794"/>
<sequence length="312" mass="35777">MCPICKSSRYLNPDMRFLVNPECYHKICESCVDRIFSVGPAQCPYAGCEKILRKNKFKTQVFEDLGVEREVDIRARVSRTFNKRQQDFDSLDDYNDYLEEVENIIFNLVNGVDVEATESKLQAYEQANRNIILANSLRQKQEDEQMEELQSLETQRRRKAQLLALQAEEDERRIKEQTEKELVRQLATGEGDAAAIMKNVSNMALKRSSARRRQLEEELRQPLSIPLRLRGARSATPGNATPFTPFNGDRQQEYLFTVNDEYFDPLMNDVANNPQYRASGFSVKGSFRQALVSAFFGIGCDVQHEKAAPLAV</sequence>
<reference evidence="12 13" key="1">
    <citation type="submission" date="2016-02" db="EMBL/GenBank/DDBJ databases">
        <title>Complete genome sequence and transcriptome regulation of the pentose utilising yeast Sugiyamaella lignohabitans.</title>
        <authorList>
            <person name="Bellasio M."/>
            <person name="Peymann A."/>
            <person name="Valli M."/>
            <person name="Sipitzky M."/>
            <person name="Graf A."/>
            <person name="Sauer M."/>
            <person name="Marx H."/>
            <person name="Mattanovich D."/>
        </authorList>
    </citation>
    <scope>NUCLEOTIDE SEQUENCE [LARGE SCALE GENOMIC DNA]</scope>
    <source>
        <strain evidence="12 13">CBS 10342</strain>
    </source>
</reference>
<dbReference type="NCBIfam" id="TIGR00570">
    <property type="entry name" value="cdk7"/>
    <property type="match status" value="1"/>
</dbReference>
<evidence type="ECO:0000256" key="9">
    <source>
        <dbReference type="PROSITE-ProRule" id="PRU00175"/>
    </source>
</evidence>
<feature type="coiled-coil region" evidence="10">
    <location>
        <begin position="124"/>
        <end position="185"/>
    </location>
</feature>
<dbReference type="AlphaFoldDB" id="A0A167EAS1"/>
<dbReference type="GO" id="GO:0061575">
    <property type="term" value="F:cyclin-dependent protein serine/threonine kinase activator activity"/>
    <property type="evidence" value="ECO:0007669"/>
    <property type="project" value="EnsemblFungi"/>
</dbReference>
<gene>
    <name evidence="12" type="primary">TFB3</name>
    <name evidence="12" type="ORF">AWJ20_4794</name>
</gene>
<dbReference type="InterPro" id="IPR001841">
    <property type="entry name" value="Znf_RING"/>
</dbReference>
<evidence type="ECO:0000259" key="11">
    <source>
        <dbReference type="PROSITE" id="PS50089"/>
    </source>
</evidence>
<dbReference type="InterPro" id="IPR015877">
    <property type="entry name" value="MAT1_centre"/>
</dbReference>
<dbReference type="InterPro" id="IPR013083">
    <property type="entry name" value="Znf_RING/FYVE/PHD"/>
</dbReference>
<keyword evidence="3" id="KW-0479">Metal-binding</keyword>
<evidence type="ECO:0000256" key="2">
    <source>
        <dbReference type="ARBA" id="ARBA00022257"/>
    </source>
</evidence>
<dbReference type="InterPro" id="IPR004575">
    <property type="entry name" value="MAT1/Tfb3"/>
</dbReference>
<dbReference type="Pfam" id="PF06391">
    <property type="entry name" value="MAT1"/>
    <property type="match status" value="1"/>
</dbReference>
<dbReference type="OrthoDB" id="5963at2759"/>
<evidence type="ECO:0000256" key="5">
    <source>
        <dbReference type="ARBA" id="ARBA00022833"/>
    </source>
</evidence>
<keyword evidence="4 9" id="KW-0863">Zinc-finger</keyword>
<evidence type="ECO:0000256" key="10">
    <source>
        <dbReference type="SAM" id="Coils"/>
    </source>
</evidence>
<dbReference type="GeneID" id="30036964"/>
<organism evidence="12 13">
    <name type="scientific">Sugiyamaella lignohabitans</name>
    <dbReference type="NCBI Taxonomy" id="796027"/>
    <lineage>
        <taxon>Eukaryota</taxon>
        <taxon>Fungi</taxon>
        <taxon>Dikarya</taxon>
        <taxon>Ascomycota</taxon>
        <taxon>Saccharomycotina</taxon>
        <taxon>Dipodascomycetes</taxon>
        <taxon>Dipodascales</taxon>
        <taxon>Trichomonascaceae</taxon>
        <taxon>Sugiyamaella</taxon>
    </lineage>
</organism>
<evidence type="ECO:0000256" key="3">
    <source>
        <dbReference type="ARBA" id="ARBA00022723"/>
    </source>
</evidence>
<evidence type="ECO:0000313" key="13">
    <source>
        <dbReference type="Proteomes" id="UP000189580"/>
    </source>
</evidence>
<protein>
    <recommendedName>
        <fullName evidence="2">RNA polymerase II transcription factor B subunit 3</fullName>
    </recommendedName>
    <alternativeName>
        <fullName evidence="8">RNA polymerase II transcription factor B 38 kDa subunit</fullName>
    </alternativeName>
    <alternativeName>
        <fullName evidence="7">RNA polymerase II transcription factor B p38 subunit</fullName>
    </alternativeName>
</protein>
<dbReference type="GO" id="GO:0006357">
    <property type="term" value="P:regulation of transcription by RNA polymerase II"/>
    <property type="evidence" value="ECO:0007669"/>
    <property type="project" value="TreeGrafter"/>
</dbReference>
<dbReference type="Proteomes" id="UP000189580">
    <property type="component" value="Chromosome d"/>
</dbReference>
<dbReference type="GO" id="GO:0070985">
    <property type="term" value="C:transcription factor TFIIK complex"/>
    <property type="evidence" value="ECO:0007669"/>
    <property type="project" value="EnsemblFungi"/>
</dbReference>
<dbReference type="RefSeq" id="XP_018736323.1">
    <property type="nucleotide sequence ID" value="XM_018881889.1"/>
</dbReference>
<name>A0A167EAS1_9ASCO</name>
<accession>A0A167EAS1</accession>
<evidence type="ECO:0000313" key="12">
    <source>
        <dbReference type="EMBL" id="ANB13846.1"/>
    </source>
</evidence>
<proteinExistence type="predicted"/>
<dbReference type="EMBL" id="CP014502">
    <property type="protein sequence ID" value="ANB13846.1"/>
    <property type="molecule type" value="Genomic_DNA"/>
</dbReference>